<dbReference type="Pfam" id="PF26363">
    <property type="entry name" value="Phospholipase-like"/>
    <property type="match status" value="1"/>
</dbReference>
<feature type="region of interest" description="Disordered" evidence="1">
    <location>
        <begin position="419"/>
        <end position="449"/>
    </location>
</feature>
<accession>A0A5E4ZK22</accession>
<evidence type="ECO:0000313" key="3">
    <source>
        <dbReference type="Proteomes" id="UP000414136"/>
    </source>
</evidence>
<dbReference type="AlphaFoldDB" id="A0A5E4ZK22"/>
<evidence type="ECO:0008006" key="4">
    <source>
        <dbReference type="Google" id="ProtNLM"/>
    </source>
</evidence>
<evidence type="ECO:0000313" key="2">
    <source>
        <dbReference type="EMBL" id="VVE61037.1"/>
    </source>
</evidence>
<name>A0A5E4ZK22_9BURK</name>
<dbReference type="EMBL" id="CABPSQ010000001">
    <property type="protein sequence ID" value="VVE61037.1"/>
    <property type="molecule type" value="Genomic_DNA"/>
</dbReference>
<evidence type="ECO:0000256" key="1">
    <source>
        <dbReference type="SAM" id="MobiDB-lite"/>
    </source>
</evidence>
<keyword evidence="3" id="KW-1185">Reference proteome</keyword>
<feature type="region of interest" description="Disordered" evidence="1">
    <location>
        <begin position="1"/>
        <end position="51"/>
    </location>
</feature>
<sequence length="497" mass="53535">MHILTGAFSPALSPSTFTTPAANEPVHDPVDSAPIDTTPPETHAPAMPEPWPAHVNERRMAAEQWRRTLQRIDPQPQTGIASGANRPHALNDLLLALTRAWRDAARSAPSSTPLGDDRFNTGTETFNGADANADAASRADGLRQAKAYREVLFQMTPLVGPDAAHDVAEETSKLVPIAQRVDEIDTWIESRGRHRAPAALLEQRNAMAAALMNYDVYFDHVVPQILPSRVRRLENHDDNGPGQSGHFAAVYADAVSNKIIVANRGTEIGIAGRASVDWMQNIRQALGLTSTQYDKAVRLARSLAWTYGAKTLVFTGHSLGGGLATAQTSVVPGSRGLTFDSAGLHNRTVARHSASPASSRITAYYVHGEALSLLQETVKHAERLATHLPLVGKAMGWASRFMIPRPIGRRIGVPAALPPGTHEVRTDAGESSAASHARDVGNASDFDDLKPDLRPARGVLGAIEKHTMPQMIHALFDRLPKRLGSREDIGVMQGATS</sequence>
<dbReference type="RefSeq" id="WP_174990299.1">
    <property type="nucleotide sequence ID" value="NZ_CABPSQ010000001.1"/>
</dbReference>
<proteinExistence type="predicted"/>
<feature type="compositionally biased region" description="Polar residues" evidence="1">
    <location>
        <begin position="12"/>
        <end position="21"/>
    </location>
</feature>
<organism evidence="2 3">
    <name type="scientific">Pandoraea captiosa</name>
    <dbReference type="NCBI Taxonomy" id="2508302"/>
    <lineage>
        <taxon>Bacteria</taxon>
        <taxon>Pseudomonadati</taxon>
        <taxon>Pseudomonadota</taxon>
        <taxon>Betaproteobacteria</taxon>
        <taxon>Burkholderiales</taxon>
        <taxon>Burkholderiaceae</taxon>
        <taxon>Pandoraea</taxon>
    </lineage>
</organism>
<protein>
    <recommendedName>
        <fullName evidence="4">Phospholipase</fullName>
    </recommendedName>
</protein>
<dbReference type="InterPro" id="IPR029058">
    <property type="entry name" value="AB_hydrolase_fold"/>
</dbReference>
<reference evidence="2 3" key="1">
    <citation type="submission" date="2019-08" db="EMBL/GenBank/DDBJ databases">
        <authorList>
            <person name="Peeters C."/>
        </authorList>
    </citation>
    <scope>NUCLEOTIDE SEQUENCE [LARGE SCALE GENOMIC DNA]</scope>
    <source>
        <strain evidence="2 3">LMG 31118</strain>
    </source>
</reference>
<gene>
    <name evidence="2" type="ORF">PCA31118_00441</name>
</gene>
<dbReference type="SUPFAM" id="SSF53474">
    <property type="entry name" value="alpha/beta-Hydrolases"/>
    <property type="match status" value="1"/>
</dbReference>
<dbReference type="Proteomes" id="UP000414136">
    <property type="component" value="Unassembled WGS sequence"/>
</dbReference>
<dbReference type="Gene3D" id="3.40.50.1820">
    <property type="entry name" value="alpha/beta hydrolase"/>
    <property type="match status" value="1"/>
</dbReference>